<dbReference type="CDD" id="cd09521">
    <property type="entry name" value="SAM_ASZ1"/>
    <property type="match status" value="1"/>
</dbReference>
<dbReference type="GO" id="GO:0071546">
    <property type="term" value="C:pi-body"/>
    <property type="evidence" value="ECO:0007669"/>
    <property type="project" value="TreeGrafter"/>
</dbReference>
<dbReference type="EMBL" id="JAODUO010000025">
    <property type="protein sequence ID" value="KAK2192664.1"/>
    <property type="molecule type" value="Genomic_DNA"/>
</dbReference>
<dbReference type="GO" id="GO:0031047">
    <property type="term" value="P:regulatory ncRNA-mediated gene silencing"/>
    <property type="evidence" value="ECO:0007669"/>
    <property type="project" value="UniProtKB-KW"/>
</dbReference>
<dbReference type="AlphaFoldDB" id="A0AAD9PDH2"/>
<keyword evidence="11" id="KW-0943">RNA-mediated gene silencing</keyword>
<feature type="compositionally biased region" description="Basic and acidic residues" evidence="15">
    <location>
        <begin position="73"/>
        <end position="84"/>
    </location>
</feature>
<evidence type="ECO:0000256" key="12">
    <source>
        <dbReference type="ARBA" id="ARBA00023254"/>
    </source>
</evidence>
<dbReference type="SMART" id="SM00454">
    <property type="entry name" value="SAM"/>
    <property type="match status" value="1"/>
</dbReference>
<evidence type="ECO:0000256" key="3">
    <source>
        <dbReference type="ARBA" id="ARBA00020117"/>
    </source>
</evidence>
<evidence type="ECO:0000313" key="17">
    <source>
        <dbReference type="EMBL" id="KAK2192664.1"/>
    </source>
</evidence>
<organism evidence="17 18">
    <name type="scientific">Ridgeia piscesae</name>
    <name type="common">Tubeworm</name>
    <dbReference type="NCBI Taxonomy" id="27915"/>
    <lineage>
        <taxon>Eukaryota</taxon>
        <taxon>Metazoa</taxon>
        <taxon>Spiralia</taxon>
        <taxon>Lophotrochozoa</taxon>
        <taxon>Annelida</taxon>
        <taxon>Polychaeta</taxon>
        <taxon>Sedentaria</taxon>
        <taxon>Canalipalpata</taxon>
        <taxon>Sabellida</taxon>
        <taxon>Siboglinidae</taxon>
        <taxon>Ridgeia</taxon>
    </lineage>
</organism>
<comment type="subcellular location">
    <subcellularLocation>
        <location evidence="1">Cytoplasm</location>
    </subcellularLocation>
</comment>
<dbReference type="Gene3D" id="1.25.40.20">
    <property type="entry name" value="Ankyrin repeat-containing domain"/>
    <property type="match status" value="1"/>
</dbReference>
<keyword evidence="12" id="KW-0469">Meiosis</keyword>
<dbReference type="PROSITE" id="PS50105">
    <property type="entry name" value="SAM_DOMAIN"/>
    <property type="match status" value="1"/>
</dbReference>
<accession>A0AAD9PDH2</accession>
<keyword evidence="6" id="KW-0597">Phosphoprotein</keyword>
<feature type="region of interest" description="Disordered" evidence="15">
    <location>
        <begin position="19"/>
        <end position="133"/>
    </location>
</feature>
<evidence type="ECO:0000256" key="15">
    <source>
        <dbReference type="SAM" id="MobiDB-lite"/>
    </source>
</evidence>
<dbReference type="SUPFAM" id="SSF47769">
    <property type="entry name" value="SAM/Pointed domain"/>
    <property type="match status" value="1"/>
</dbReference>
<dbReference type="InterPro" id="IPR036770">
    <property type="entry name" value="Ankyrin_rpt-contain_sf"/>
</dbReference>
<evidence type="ECO:0000256" key="11">
    <source>
        <dbReference type="ARBA" id="ARBA00023158"/>
    </source>
</evidence>
<dbReference type="InterPro" id="IPR042650">
    <property type="entry name" value="Asz1_SAM"/>
</dbReference>
<evidence type="ECO:0000256" key="1">
    <source>
        <dbReference type="ARBA" id="ARBA00004496"/>
    </source>
</evidence>
<evidence type="ECO:0000256" key="14">
    <source>
        <dbReference type="PROSITE-ProRule" id="PRU00023"/>
    </source>
</evidence>
<evidence type="ECO:0000256" key="9">
    <source>
        <dbReference type="ARBA" id="ARBA00022871"/>
    </source>
</evidence>
<dbReference type="GO" id="GO:0030154">
    <property type="term" value="P:cell differentiation"/>
    <property type="evidence" value="ECO:0007669"/>
    <property type="project" value="UniProtKB-KW"/>
</dbReference>
<keyword evidence="5" id="KW-0963">Cytoplasm</keyword>
<proteinExistence type="predicted"/>
<name>A0AAD9PDH2_RIDPI</name>
<evidence type="ECO:0000313" key="18">
    <source>
        <dbReference type="Proteomes" id="UP001209878"/>
    </source>
</evidence>
<evidence type="ECO:0000256" key="5">
    <source>
        <dbReference type="ARBA" id="ARBA00022490"/>
    </source>
</evidence>
<comment type="subunit">
    <text evidence="2">Interacts with DDX4, PIWIL1, RANBP9 and TDRD1.</text>
</comment>
<dbReference type="PANTHER" id="PTHR24157:SF3">
    <property type="entry name" value="ANKYRIN REPEAT, SAM AND BASIC LEUCINE ZIPPER DOMAIN-CONTAINING PROTEIN 1"/>
    <property type="match status" value="1"/>
</dbReference>
<reference evidence="17" key="1">
    <citation type="journal article" date="2023" name="Mol. Biol. Evol.">
        <title>Third-Generation Sequencing Reveals the Adaptive Role of the Epigenome in Three Deep-Sea Polychaetes.</title>
        <authorList>
            <person name="Perez M."/>
            <person name="Aroh O."/>
            <person name="Sun Y."/>
            <person name="Lan Y."/>
            <person name="Juniper S.K."/>
            <person name="Young C.R."/>
            <person name="Angers B."/>
            <person name="Qian P.Y."/>
        </authorList>
    </citation>
    <scope>NUCLEOTIDE SEQUENCE</scope>
    <source>
        <strain evidence="17">R07B-5</strain>
    </source>
</reference>
<dbReference type="Gene3D" id="1.10.150.50">
    <property type="entry name" value="Transcription Factor, Ets-1"/>
    <property type="match status" value="1"/>
</dbReference>
<dbReference type="Proteomes" id="UP001209878">
    <property type="component" value="Unassembled WGS sequence"/>
</dbReference>
<keyword evidence="8" id="KW-0221">Differentiation</keyword>
<dbReference type="Pfam" id="PF00023">
    <property type="entry name" value="Ank"/>
    <property type="match status" value="1"/>
</dbReference>
<evidence type="ECO:0000256" key="7">
    <source>
        <dbReference type="ARBA" id="ARBA00022737"/>
    </source>
</evidence>
<keyword evidence="7" id="KW-0677">Repeat</keyword>
<feature type="domain" description="SAM" evidence="16">
    <location>
        <begin position="396"/>
        <end position="459"/>
    </location>
</feature>
<comment type="caution">
    <text evidence="17">The sequence shown here is derived from an EMBL/GenBank/DDBJ whole genome shotgun (WGS) entry which is preliminary data.</text>
</comment>
<dbReference type="PROSITE" id="PS50297">
    <property type="entry name" value="ANK_REP_REGION"/>
    <property type="match status" value="3"/>
</dbReference>
<dbReference type="SMART" id="SM00248">
    <property type="entry name" value="ANK"/>
    <property type="match status" value="4"/>
</dbReference>
<dbReference type="GO" id="GO:0007283">
    <property type="term" value="P:spermatogenesis"/>
    <property type="evidence" value="ECO:0007669"/>
    <property type="project" value="UniProtKB-KW"/>
</dbReference>
<keyword evidence="10 14" id="KW-0040">ANK repeat</keyword>
<keyword evidence="4" id="KW-0217">Developmental protein</keyword>
<protein>
    <recommendedName>
        <fullName evidence="3">Ankyrin repeat, SAM and basic leucine zipper domain-containing protein 1</fullName>
    </recommendedName>
    <alternativeName>
        <fullName evidence="13">Germ cell-specific ankyrin, SAM and basic leucine zipper domain-containing protein</fullName>
    </alternativeName>
</protein>
<evidence type="ECO:0000256" key="2">
    <source>
        <dbReference type="ARBA" id="ARBA00011479"/>
    </source>
</evidence>
<keyword evidence="9" id="KW-0744">Spermatogenesis</keyword>
<evidence type="ECO:0000259" key="16">
    <source>
        <dbReference type="PROSITE" id="PS50105"/>
    </source>
</evidence>
<sequence>MAGRSYGFSPAGYEFDEFDDDLGGFSFGGDSDKELDDVPVTSPASTPVTDTEKVNTNGATSVPLTSPSVPSHDTFEPFTVERKQTPVVHLPSMATPEKDTAGCNNNNRRGQKQKRKQWQRGPEAPVVTYPVPDDIHRSKGVRRHRAPHHITTVNCAHVPVMPIDDFRVAVIKNNVEGVERFLRHGLAVDTVFKSGWTSLMYAASCGHKHTVKLLLEKGANPNFHKDHYTVLMAACASSHDKEDHILACVNMLLEKDAIGDSFDRFHMSPLMYAAREGRVKVVKRLIELQVDIDKQDTRGYTALMWAACRGHIRVVHALMEGGADAKKQCSDGSRAVDLASLNGLCQIESLLKKYQGVTGSSKPLQLPDIDLLCSPCKETRPTKPQTSALEPATQGFVYGELELFLSGLDLGNLIETFQQNQVTFAQFLRMTDADLQQVGVTQMGSRKKILDGIRQTHKKEWEAGSLTSVMYNKRISCAEAIAMMANISKHMLYVGSTIGYVGDHIQADDSILKKAQVGANGETLCNHMENAITNTKNLFDELVKLRLHLAKVSQKEEFHPPDLIESTQPNKKSGWKKRCCLLLGGVVVVGLIWKQQDLVDRGMKRGIKLAANVMASYV</sequence>
<keyword evidence="18" id="KW-1185">Reference proteome</keyword>
<gene>
    <name evidence="17" type="ORF">NP493_25g00034</name>
</gene>
<evidence type="ECO:0000256" key="8">
    <source>
        <dbReference type="ARBA" id="ARBA00022782"/>
    </source>
</evidence>
<dbReference type="PROSITE" id="PS50088">
    <property type="entry name" value="ANK_REPEAT"/>
    <property type="match status" value="3"/>
</dbReference>
<dbReference type="InterPro" id="IPR013761">
    <property type="entry name" value="SAM/pointed_sf"/>
</dbReference>
<feature type="compositionally biased region" description="Basic residues" evidence="15">
    <location>
        <begin position="109"/>
        <end position="118"/>
    </location>
</feature>
<feature type="repeat" description="ANK" evidence="14">
    <location>
        <begin position="194"/>
        <end position="226"/>
    </location>
</feature>
<evidence type="ECO:0000256" key="4">
    <source>
        <dbReference type="ARBA" id="ARBA00022473"/>
    </source>
</evidence>
<dbReference type="GO" id="GO:0051321">
    <property type="term" value="P:meiotic cell cycle"/>
    <property type="evidence" value="ECO:0007669"/>
    <property type="project" value="UniProtKB-KW"/>
</dbReference>
<evidence type="ECO:0000256" key="10">
    <source>
        <dbReference type="ARBA" id="ARBA00023043"/>
    </source>
</evidence>
<feature type="compositionally biased region" description="Polar residues" evidence="15">
    <location>
        <begin position="42"/>
        <end position="59"/>
    </location>
</feature>
<feature type="repeat" description="ANK" evidence="14">
    <location>
        <begin position="265"/>
        <end position="297"/>
    </location>
</feature>
<feature type="compositionally biased region" description="Low complexity" evidence="15">
    <location>
        <begin position="60"/>
        <end position="71"/>
    </location>
</feature>
<feature type="repeat" description="ANK" evidence="14">
    <location>
        <begin position="298"/>
        <end position="330"/>
    </location>
</feature>
<evidence type="ECO:0000256" key="13">
    <source>
        <dbReference type="ARBA" id="ARBA00030354"/>
    </source>
</evidence>
<dbReference type="InterPro" id="IPR001660">
    <property type="entry name" value="SAM"/>
</dbReference>
<dbReference type="SUPFAM" id="SSF48403">
    <property type="entry name" value="Ankyrin repeat"/>
    <property type="match status" value="1"/>
</dbReference>
<dbReference type="Pfam" id="PF00536">
    <property type="entry name" value="SAM_1"/>
    <property type="match status" value="1"/>
</dbReference>
<dbReference type="InterPro" id="IPR002110">
    <property type="entry name" value="Ankyrin_rpt"/>
</dbReference>
<dbReference type="Pfam" id="PF12796">
    <property type="entry name" value="Ank_2"/>
    <property type="match status" value="1"/>
</dbReference>
<evidence type="ECO:0000256" key="6">
    <source>
        <dbReference type="ARBA" id="ARBA00022553"/>
    </source>
</evidence>
<dbReference type="PANTHER" id="PTHR24157">
    <property type="entry name" value="ANKYRIN REPEAT, SAM AND BASIC LEUCINE ZIPPER DOMAIN-CONTAINING PROTEIN 1"/>
    <property type="match status" value="1"/>
</dbReference>